<sequence length="111" mass="11976">MTQNLITRLSKLDAPDREVDGEIWRYLMSDEPRAVLYGPIPKLTASVDAAIALAERVLPGWGFFLRSDKDGHNCGMVYPVHNFVTPGTASGATAAISMCIAILSAKEASKP</sequence>
<dbReference type="EMBL" id="WBVY01000004">
    <property type="protein sequence ID" value="KAB2655938.1"/>
    <property type="molecule type" value="Genomic_DNA"/>
</dbReference>
<comment type="caution">
    <text evidence="1">The sequence shown here is derived from an EMBL/GenBank/DDBJ whole genome shotgun (WGS) entry which is preliminary data.</text>
</comment>
<evidence type="ECO:0000313" key="2">
    <source>
        <dbReference type="Proteomes" id="UP000460650"/>
    </source>
</evidence>
<evidence type="ECO:0000313" key="1">
    <source>
        <dbReference type="EMBL" id="KAB2655938.1"/>
    </source>
</evidence>
<evidence type="ECO:0008006" key="3">
    <source>
        <dbReference type="Google" id="ProtNLM"/>
    </source>
</evidence>
<dbReference type="RefSeq" id="WP_151646749.1">
    <property type="nucleotide sequence ID" value="NZ_WBVY01000004.1"/>
</dbReference>
<dbReference type="Proteomes" id="UP000460650">
    <property type="component" value="Unassembled WGS sequence"/>
</dbReference>
<accession>A0A7V7VS21</accession>
<organism evidence="1 2">
    <name type="scientific">Brucella tritici</name>
    <dbReference type="NCBI Taxonomy" id="94626"/>
    <lineage>
        <taxon>Bacteria</taxon>
        <taxon>Pseudomonadati</taxon>
        <taxon>Pseudomonadota</taxon>
        <taxon>Alphaproteobacteria</taxon>
        <taxon>Hyphomicrobiales</taxon>
        <taxon>Brucellaceae</taxon>
        <taxon>Brucella/Ochrobactrum group</taxon>
        <taxon>Brucella</taxon>
    </lineage>
</organism>
<dbReference type="AlphaFoldDB" id="A0A7V7VS21"/>
<name>A0A7V7VS21_9HYPH</name>
<gene>
    <name evidence="1" type="ORF">F9K94_15540</name>
</gene>
<reference evidence="1 2" key="1">
    <citation type="submission" date="2019-09" db="EMBL/GenBank/DDBJ databases">
        <title>Taxonomic organization of the family Brucellaceae based on a phylogenomic approach.</title>
        <authorList>
            <person name="Leclercq S."/>
            <person name="Cloeckaert A."/>
            <person name="Zygmunt M.S."/>
        </authorList>
    </citation>
    <scope>NUCLEOTIDE SEQUENCE [LARGE SCALE GENOMIC DNA]</scope>
    <source>
        <strain evidence="1 2">TA93</strain>
    </source>
</reference>
<proteinExistence type="predicted"/>
<protein>
    <recommendedName>
        <fullName evidence="3">Phage ABA sandwich domain-containing protein</fullName>
    </recommendedName>
</protein>